<dbReference type="RefSeq" id="WP_380501997.1">
    <property type="nucleotide sequence ID" value="NZ_JBHEZX010000001.1"/>
</dbReference>
<sequence>MVPRRPGNPTGAPELAAARLIALLPNTWHCTSTHPDGALILEITPPDGVPLSTVRTAVERALADPALRSWKL</sequence>
<protein>
    <submittedName>
        <fullName evidence="1">Uncharacterized protein</fullName>
    </submittedName>
</protein>
<evidence type="ECO:0000313" key="1">
    <source>
        <dbReference type="EMBL" id="MFC1408299.1"/>
    </source>
</evidence>
<comment type="caution">
    <text evidence="1">The sequence shown here is derived from an EMBL/GenBank/DDBJ whole genome shotgun (WGS) entry which is preliminary data.</text>
</comment>
<dbReference type="Proteomes" id="UP001592530">
    <property type="component" value="Unassembled WGS sequence"/>
</dbReference>
<reference evidence="3 4" key="1">
    <citation type="submission" date="2024-09" db="EMBL/GenBank/DDBJ databases">
        <authorList>
            <person name="Lee S.D."/>
        </authorList>
    </citation>
    <scope>NUCLEOTIDE SEQUENCE [LARGE SCALE GENOMIC DNA]</scope>
    <source>
        <strain evidence="1 4">N1-1</strain>
        <strain evidence="2 3">N1-3</strain>
    </source>
</reference>
<name>A0ABV6V3J6_9ACTN</name>
<evidence type="ECO:0000313" key="3">
    <source>
        <dbReference type="Proteomes" id="UP001592530"/>
    </source>
</evidence>
<dbReference type="EMBL" id="JBHEZX010000001">
    <property type="protein sequence ID" value="MFC1408299.1"/>
    <property type="molecule type" value="Genomic_DNA"/>
</dbReference>
<evidence type="ECO:0000313" key="4">
    <source>
        <dbReference type="Proteomes" id="UP001592582"/>
    </source>
</evidence>
<keyword evidence="4" id="KW-1185">Reference proteome</keyword>
<gene>
    <name evidence="2" type="ORF">ACEZDB_05565</name>
    <name evidence="1" type="ORF">ACEZDG_03275</name>
</gene>
<dbReference type="Proteomes" id="UP001592582">
    <property type="component" value="Unassembled WGS sequence"/>
</dbReference>
<evidence type="ECO:0000313" key="2">
    <source>
        <dbReference type="EMBL" id="MFC1430126.1"/>
    </source>
</evidence>
<organism evidence="1 4">
    <name type="scientific">Streptacidiphilus alkalitolerans</name>
    <dbReference type="NCBI Taxonomy" id="3342712"/>
    <lineage>
        <taxon>Bacteria</taxon>
        <taxon>Bacillati</taxon>
        <taxon>Actinomycetota</taxon>
        <taxon>Actinomycetes</taxon>
        <taxon>Kitasatosporales</taxon>
        <taxon>Streptomycetaceae</taxon>
        <taxon>Streptacidiphilus</taxon>
    </lineage>
</organism>
<proteinExistence type="predicted"/>
<dbReference type="EMBL" id="JBHEZY010000002">
    <property type="protein sequence ID" value="MFC1430126.1"/>
    <property type="molecule type" value="Genomic_DNA"/>
</dbReference>
<accession>A0ABV6V3J6</accession>